<organism evidence="2 3">
    <name type="scientific">Vibrio parahaemolyticus</name>
    <dbReference type="NCBI Taxonomy" id="670"/>
    <lineage>
        <taxon>Bacteria</taxon>
        <taxon>Pseudomonadati</taxon>
        <taxon>Pseudomonadota</taxon>
        <taxon>Gammaproteobacteria</taxon>
        <taxon>Vibrionales</taxon>
        <taxon>Vibrionaceae</taxon>
        <taxon>Vibrio</taxon>
    </lineage>
</organism>
<evidence type="ECO:0000313" key="2">
    <source>
        <dbReference type="EMBL" id="UYV29855.1"/>
    </source>
</evidence>
<dbReference type="EMBL" id="CP097357">
    <property type="protein sequence ID" value="UYV29855.1"/>
    <property type="molecule type" value="Genomic_DNA"/>
</dbReference>
<gene>
    <name evidence="2" type="ORF">M5598_28135</name>
</gene>
<protein>
    <submittedName>
        <fullName evidence="2">Uncharacterized protein</fullName>
    </submittedName>
</protein>
<keyword evidence="1" id="KW-1133">Transmembrane helix</keyword>
<name>A0AA46UQ90_VIBPH</name>
<accession>A0AA46UQ90</accession>
<keyword evidence="1" id="KW-0472">Membrane</keyword>
<feature type="transmembrane region" description="Helical" evidence="1">
    <location>
        <begin position="15"/>
        <end position="33"/>
    </location>
</feature>
<dbReference type="AlphaFoldDB" id="A0AA46UQ90"/>
<geneLocation type="plasmid" evidence="2 3">
    <name>pVP-16-VB00198-1</name>
</geneLocation>
<sequence>MSFSDYLSVMSLEDWVLLFLIALLVVVVAFWLLSSLQFHFRVRGAVLSEMHESESSEEDFQLGANVLPFKRKE</sequence>
<dbReference type="Proteomes" id="UP001163036">
    <property type="component" value="Plasmid pVP-16-VB00198-1"/>
</dbReference>
<dbReference type="RefSeq" id="WP_258667233.1">
    <property type="nucleotide sequence ID" value="NZ_CP062152.1"/>
</dbReference>
<proteinExistence type="predicted"/>
<keyword evidence="2" id="KW-0614">Plasmid</keyword>
<reference evidence="2" key="1">
    <citation type="submission" date="2022-05" db="EMBL/GenBank/DDBJ databases">
        <title>Megaplasmid of Vibrio parahaemolyticus.</title>
        <authorList>
            <person name="Strauch E."/>
            <person name="Borowiak M."/>
        </authorList>
    </citation>
    <scope>NUCLEOTIDE SEQUENCE</scope>
    <source>
        <strain evidence="2">16-VB00198</strain>
        <plasmid evidence="2">pVP-16-VB00198-1</plasmid>
    </source>
</reference>
<keyword evidence="1" id="KW-0812">Transmembrane</keyword>
<evidence type="ECO:0000256" key="1">
    <source>
        <dbReference type="SAM" id="Phobius"/>
    </source>
</evidence>
<evidence type="ECO:0000313" key="3">
    <source>
        <dbReference type="Proteomes" id="UP001163036"/>
    </source>
</evidence>